<comment type="caution">
    <text evidence="10">The sequence shown here is derived from an EMBL/GenBank/DDBJ whole genome shotgun (WGS) entry which is preliminary data.</text>
</comment>
<keyword evidence="3" id="KW-0597">Phosphoprotein</keyword>
<dbReference type="InterPro" id="IPR004358">
    <property type="entry name" value="Sig_transdc_His_kin-like_C"/>
</dbReference>
<dbReference type="Gene3D" id="3.30.565.10">
    <property type="entry name" value="Histidine kinase-like ATPase, C-terminal domain"/>
    <property type="match status" value="1"/>
</dbReference>
<evidence type="ECO:0000256" key="5">
    <source>
        <dbReference type="ARBA" id="ARBA00022741"/>
    </source>
</evidence>
<dbReference type="Pfam" id="PF02518">
    <property type="entry name" value="HATPase_c"/>
    <property type="match status" value="1"/>
</dbReference>
<dbReference type="InterPro" id="IPR003594">
    <property type="entry name" value="HATPase_dom"/>
</dbReference>
<evidence type="ECO:0000256" key="3">
    <source>
        <dbReference type="ARBA" id="ARBA00022553"/>
    </source>
</evidence>
<keyword evidence="5" id="KW-0547">Nucleotide-binding</keyword>
<dbReference type="EC" id="2.7.13.3" evidence="2"/>
<dbReference type="CDD" id="cd00082">
    <property type="entry name" value="HisKA"/>
    <property type="match status" value="1"/>
</dbReference>
<dbReference type="GO" id="GO:0000155">
    <property type="term" value="F:phosphorelay sensor kinase activity"/>
    <property type="evidence" value="ECO:0007669"/>
    <property type="project" value="InterPro"/>
</dbReference>
<dbReference type="SMART" id="SM00387">
    <property type="entry name" value="HATPase_c"/>
    <property type="match status" value="1"/>
</dbReference>
<keyword evidence="6" id="KW-0418">Kinase</keyword>
<accession>A0A931LRA2</accession>
<dbReference type="SUPFAM" id="SSF55874">
    <property type="entry name" value="ATPase domain of HSP90 chaperone/DNA topoisomerase II/histidine kinase"/>
    <property type="match status" value="1"/>
</dbReference>
<dbReference type="Pfam" id="PF13185">
    <property type="entry name" value="GAF_2"/>
    <property type="match status" value="1"/>
</dbReference>
<dbReference type="PROSITE" id="PS50109">
    <property type="entry name" value="HIS_KIN"/>
    <property type="match status" value="1"/>
</dbReference>
<evidence type="ECO:0000256" key="4">
    <source>
        <dbReference type="ARBA" id="ARBA00022679"/>
    </source>
</evidence>
<evidence type="ECO:0000256" key="2">
    <source>
        <dbReference type="ARBA" id="ARBA00012438"/>
    </source>
</evidence>
<dbReference type="Proteomes" id="UP000727962">
    <property type="component" value="Unassembled WGS sequence"/>
</dbReference>
<dbReference type="AlphaFoldDB" id="A0A931LRA2"/>
<dbReference type="Gene3D" id="3.30.450.40">
    <property type="match status" value="1"/>
</dbReference>
<dbReference type="PANTHER" id="PTHR43065">
    <property type="entry name" value="SENSOR HISTIDINE KINASE"/>
    <property type="match status" value="1"/>
</dbReference>
<dbReference type="InterPro" id="IPR005467">
    <property type="entry name" value="His_kinase_dom"/>
</dbReference>
<dbReference type="CDD" id="cd00075">
    <property type="entry name" value="HATPase"/>
    <property type="match status" value="1"/>
</dbReference>
<dbReference type="InterPro" id="IPR036890">
    <property type="entry name" value="HATPase_C_sf"/>
</dbReference>
<dbReference type="PANTHER" id="PTHR43065:SF10">
    <property type="entry name" value="PEROXIDE STRESS-ACTIVATED HISTIDINE KINASE MAK3"/>
    <property type="match status" value="1"/>
</dbReference>
<evidence type="ECO:0000256" key="7">
    <source>
        <dbReference type="ARBA" id="ARBA00022840"/>
    </source>
</evidence>
<dbReference type="EMBL" id="JACOSL010000016">
    <property type="protein sequence ID" value="MBI1755927.1"/>
    <property type="molecule type" value="Genomic_DNA"/>
</dbReference>
<proteinExistence type="predicted"/>
<reference evidence="10" key="1">
    <citation type="submission" date="2020-07" db="EMBL/GenBank/DDBJ databases">
        <title>Huge and variable diversity of episymbiotic CPR bacteria and DPANN archaea in groundwater ecosystems.</title>
        <authorList>
            <person name="He C.Y."/>
            <person name="Keren R."/>
            <person name="Whittaker M."/>
            <person name="Farag I.F."/>
            <person name="Doudna J."/>
            <person name="Cate J.H.D."/>
            <person name="Banfield J.F."/>
        </authorList>
    </citation>
    <scope>NUCLEOTIDE SEQUENCE</scope>
    <source>
        <strain evidence="10">NC_groundwater_17_Pr7_B-0.1um_64_12</strain>
    </source>
</reference>
<evidence type="ECO:0000256" key="1">
    <source>
        <dbReference type="ARBA" id="ARBA00000085"/>
    </source>
</evidence>
<evidence type="ECO:0000259" key="9">
    <source>
        <dbReference type="PROSITE" id="PS50109"/>
    </source>
</evidence>
<protein>
    <recommendedName>
        <fullName evidence="2">histidine kinase</fullName>
        <ecNumber evidence="2">2.7.13.3</ecNumber>
    </recommendedName>
</protein>
<evidence type="ECO:0000256" key="6">
    <source>
        <dbReference type="ARBA" id="ARBA00022777"/>
    </source>
</evidence>
<evidence type="ECO:0000313" key="11">
    <source>
        <dbReference type="Proteomes" id="UP000727962"/>
    </source>
</evidence>
<dbReference type="SMART" id="SM00065">
    <property type="entry name" value="GAF"/>
    <property type="match status" value="1"/>
</dbReference>
<dbReference type="Gene3D" id="1.10.287.130">
    <property type="match status" value="1"/>
</dbReference>
<feature type="domain" description="Histidine kinase" evidence="9">
    <location>
        <begin position="305"/>
        <end position="505"/>
    </location>
</feature>
<evidence type="ECO:0000256" key="8">
    <source>
        <dbReference type="ARBA" id="ARBA00023012"/>
    </source>
</evidence>
<dbReference type="SMART" id="SM00388">
    <property type="entry name" value="HisKA"/>
    <property type="match status" value="1"/>
</dbReference>
<sequence length="506" mass="54465">MAAPLYSGDPDFWSLFDASWDLGKQGLEEALGKVLGHCADWFGASGASLFLRHEGSERYLLMAKTGLDARMPEDARVSPGEGIAGASIELGRPLLVSDPTQHPLLSHRRFRERPDLGSAIVLPLISPASGCIGVLNLSRPASAPEFGQAELERAEAVARHIALAVENARLFAKVRQTASEARILRDRLQEVLQCLAVAVVVVDDQELVTEANAEALRMLSDEAEHPELTALLASLRDSLRAALSGQTIRRRYHDEKSDRSWSLVCAPMPGGGATAAIEEVSQHERAVREVARLSRLAEIGQMTAAVAHEIRNPLTGIRSAAQLVMQEPDQAVEFAEIIHTEACKLDELCDQFLDFARPLRVTRVPVDIGSLLKDVAGRLAPEFKKAGVKLNVRGSTDGHTVEGDQNKLEQVVRNLALNALQACHGKGNVTLVAEPHGFTVEDTGEGVPAAELDRLFTPFFTTRPKGTGLGLSNVRKIVDAHGGALSIRSEEGKGSVFEVSLGGRAA</sequence>
<dbReference type="SUPFAM" id="SSF55781">
    <property type="entry name" value="GAF domain-like"/>
    <property type="match status" value="1"/>
</dbReference>
<dbReference type="InterPro" id="IPR029016">
    <property type="entry name" value="GAF-like_dom_sf"/>
</dbReference>
<dbReference type="Pfam" id="PF00512">
    <property type="entry name" value="HisKA"/>
    <property type="match status" value="1"/>
</dbReference>
<dbReference type="SUPFAM" id="SSF47384">
    <property type="entry name" value="Homodimeric domain of signal transducing histidine kinase"/>
    <property type="match status" value="1"/>
</dbReference>
<dbReference type="PRINTS" id="PR00344">
    <property type="entry name" value="BCTRLSENSOR"/>
</dbReference>
<keyword evidence="8" id="KW-0902">Two-component regulatory system</keyword>
<dbReference type="InterPro" id="IPR003018">
    <property type="entry name" value="GAF"/>
</dbReference>
<gene>
    <name evidence="10" type="ORF">HYR64_02335</name>
</gene>
<organism evidence="10 11">
    <name type="scientific">Fimbriimonas ginsengisoli</name>
    <dbReference type="NCBI Taxonomy" id="1005039"/>
    <lineage>
        <taxon>Bacteria</taxon>
        <taxon>Bacillati</taxon>
        <taxon>Armatimonadota</taxon>
        <taxon>Fimbriimonadia</taxon>
        <taxon>Fimbriimonadales</taxon>
        <taxon>Fimbriimonadaceae</taxon>
        <taxon>Fimbriimonas</taxon>
    </lineage>
</organism>
<comment type="catalytic activity">
    <reaction evidence="1">
        <text>ATP + protein L-histidine = ADP + protein N-phospho-L-histidine.</text>
        <dbReference type="EC" id="2.7.13.3"/>
    </reaction>
</comment>
<dbReference type="GO" id="GO:0005524">
    <property type="term" value="F:ATP binding"/>
    <property type="evidence" value="ECO:0007669"/>
    <property type="project" value="UniProtKB-KW"/>
</dbReference>
<dbReference type="InterPro" id="IPR036097">
    <property type="entry name" value="HisK_dim/P_sf"/>
</dbReference>
<dbReference type="InterPro" id="IPR003661">
    <property type="entry name" value="HisK_dim/P_dom"/>
</dbReference>
<evidence type="ECO:0000313" key="10">
    <source>
        <dbReference type="EMBL" id="MBI1755927.1"/>
    </source>
</evidence>
<keyword evidence="7" id="KW-0067">ATP-binding</keyword>
<keyword evidence="4" id="KW-0808">Transferase</keyword>
<name>A0A931LRA2_FIMGI</name>